<organism evidence="1 2">
    <name type="scientific">Oxobacter pfennigii</name>
    <dbReference type="NCBI Taxonomy" id="36849"/>
    <lineage>
        <taxon>Bacteria</taxon>
        <taxon>Bacillati</taxon>
        <taxon>Bacillota</taxon>
        <taxon>Clostridia</taxon>
        <taxon>Eubacteriales</taxon>
        <taxon>Clostridiaceae</taxon>
        <taxon>Oxobacter</taxon>
    </lineage>
</organism>
<dbReference type="InterPro" id="IPR029063">
    <property type="entry name" value="SAM-dependent_MTases_sf"/>
</dbReference>
<comment type="caution">
    <text evidence="1">The sequence shown here is derived from an EMBL/GenBank/DDBJ whole genome shotgun (WGS) entry which is preliminary data.</text>
</comment>
<proteinExistence type="predicted"/>
<dbReference type="Gene3D" id="3.40.50.150">
    <property type="entry name" value="Vaccinia Virus protein VP39"/>
    <property type="match status" value="1"/>
</dbReference>
<dbReference type="STRING" id="36849.OXPF_22510"/>
<keyword evidence="2" id="KW-1185">Reference proteome</keyword>
<dbReference type="AlphaFoldDB" id="A0A0P8WNH1"/>
<reference evidence="1 2" key="1">
    <citation type="submission" date="2015-09" db="EMBL/GenBank/DDBJ databases">
        <title>Genome sequence of Oxobacter pfennigii DSM 3222.</title>
        <authorList>
            <person name="Poehlein A."/>
            <person name="Bengelsdorf F.R."/>
            <person name="Schiel-Bengelsdorf B."/>
            <person name="Duerre P."/>
            <person name="Daniel R."/>
        </authorList>
    </citation>
    <scope>NUCLEOTIDE SEQUENCE [LARGE SCALE GENOMIC DNA]</scope>
    <source>
        <strain evidence="1 2">DSM 3222</strain>
    </source>
</reference>
<keyword evidence="1" id="KW-0489">Methyltransferase</keyword>
<dbReference type="EMBL" id="LKET01000032">
    <property type="protein sequence ID" value="KPU44085.1"/>
    <property type="molecule type" value="Genomic_DNA"/>
</dbReference>
<dbReference type="EC" id="2.1.1.217" evidence="1"/>
<keyword evidence="1" id="KW-0808">Transferase</keyword>
<dbReference type="RefSeq" id="WP_054875284.1">
    <property type="nucleotide sequence ID" value="NZ_LKET01000032.1"/>
</dbReference>
<dbReference type="PATRIC" id="fig|36849.3.peg.2372"/>
<gene>
    <name evidence="1" type="primary">trmK</name>
    <name evidence="1" type="ORF">OXPF_22510</name>
</gene>
<dbReference type="OrthoDB" id="5881184at2"/>
<dbReference type="PANTHER" id="PTHR38451">
    <property type="entry name" value="TRNA (ADENINE(22)-N(1))-METHYLTRANSFERASE"/>
    <property type="match status" value="1"/>
</dbReference>
<dbReference type="GO" id="GO:0032259">
    <property type="term" value="P:methylation"/>
    <property type="evidence" value="ECO:0007669"/>
    <property type="project" value="UniProtKB-KW"/>
</dbReference>
<dbReference type="InterPro" id="IPR006901">
    <property type="entry name" value="TrmK"/>
</dbReference>
<evidence type="ECO:0000313" key="1">
    <source>
        <dbReference type="EMBL" id="KPU44085.1"/>
    </source>
</evidence>
<dbReference type="PANTHER" id="PTHR38451:SF1">
    <property type="entry name" value="TRNA (ADENINE(22)-N(1))-METHYLTRANSFERASE"/>
    <property type="match status" value="1"/>
</dbReference>
<dbReference type="Pfam" id="PF12847">
    <property type="entry name" value="Methyltransf_18"/>
    <property type="match status" value="1"/>
</dbReference>
<protein>
    <submittedName>
        <fullName evidence="1">tRNA (Adenine(22)-N(1))-methyltransferase</fullName>
        <ecNumber evidence="1">2.1.1.217</ecNumber>
    </submittedName>
</protein>
<accession>A0A0P8WNH1</accession>
<dbReference type="PIRSF" id="PIRSF018637">
    <property type="entry name" value="TrmK"/>
    <property type="match status" value="1"/>
</dbReference>
<dbReference type="SUPFAM" id="SSF53335">
    <property type="entry name" value="S-adenosyl-L-methionine-dependent methyltransferases"/>
    <property type="match status" value="1"/>
</dbReference>
<evidence type="ECO:0000313" key="2">
    <source>
        <dbReference type="Proteomes" id="UP000050326"/>
    </source>
</evidence>
<dbReference type="Proteomes" id="UP000050326">
    <property type="component" value="Unassembled WGS sequence"/>
</dbReference>
<name>A0A0P8WNH1_9CLOT</name>
<dbReference type="GO" id="GO:0160105">
    <property type="term" value="F:tRNA (adenine(22)-N1)-methyltransferase activity"/>
    <property type="evidence" value="ECO:0007669"/>
    <property type="project" value="UniProtKB-EC"/>
</dbReference>
<sequence length="229" mass="25975">MRLSPRLLRIAQMVEKNSYIADIGTDHAYLPICLIKNGICEKAIGTDVRTGPIERAERNVRKYMLDDKIILRKGDGLKPIGIGEVDCAVISGMGGYLICDIFTEGEEIARSIKSFIIQPIQAPEALREYFYKNGYKILDEALVKENDKIYQVMKAVHGEDSVDDTIYYEIGKKLIDKKDPLLKEFINMKIDEIHKVKEKVGEPDTLNAQKKIGECDIKLAKLREVLKCL</sequence>